<accession>A0ACC1QE20</accession>
<keyword evidence="2" id="KW-1185">Reference proteome</keyword>
<evidence type="ECO:0000313" key="1">
    <source>
        <dbReference type="EMBL" id="KAJ3019391.1"/>
    </source>
</evidence>
<reference evidence="1" key="1">
    <citation type="submission" date="2022-08" db="EMBL/GenBank/DDBJ databases">
        <title>Genome Sequence of Pycnoporus sanguineus.</title>
        <authorList>
            <person name="Buettner E."/>
        </authorList>
    </citation>
    <scope>NUCLEOTIDE SEQUENCE</scope>
    <source>
        <strain evidence="1">CG-C14</strain>
    </source>
</reference>
<dbReference type="EMBL" id="JANSHE010000011">
    <property type="protein sequence ID" value="KAJ3019391.1"/>
    <property type="molecule type" value="Genomic_DNA"/>
</dbReference>
<name>A0ACC1QE20_9APHY</name>
<proteinExistence type="predicted"/>
<organism evidence="1 2">
    <name type="scientific">Trametes sanguinea</name>
    <dbReference type="NCBI Taxonomy" id="158606"/>
    <lineage>
        <taxon>Eukaryota</taxon>
        <taxon>Fungi</taxon>
        <taxon>Dikarya</taxon>
        <taxon>Basidiomycota</taxon>
        <taxon>Agaricomycotina</taxon>
        <taxon>Agaricomycetes</taxon>
        <taxon>Polyporales</taxon>
        <taxon>Polyporaceae</taxon>
        <taxon>Trametes</taxon>
    </lineage>
</organism>
<sequence length="66" mass="7358">MRPVSKHSVDCVHTEGAALPPMPERKRKAINSPEFWAKPHPRFQAAKYGVNLTTLRGQSGKHLAPK</sequence>
<comment type="caution">
    <text evidence="1">The sequence shown here is derived from an EMBL/GenBank/DDBJ whole genome shotgun (WGS) entry which is preliminary data.</text>
</comment>
<gene>
    <name evidence="1" type="ORF">NUW54_g93</name>
</gene>
<dbReference type="Proteomes" id="UP001144978">
    <property type="component" value="Unassembled WGS sequence"/>
</dbReference>
<evidence type="ECO:0000313" key="2">
    <source>
        <dbReference type="Proteomes" id="UP001144978"/>
    </source>
</evidence>
<protein>
    <submittedName>
        <fullName evidence="1">Uncharacterized protein</fullName>
    </submittedName>
</protein>